<dbReference type="RefSeq" id="XP_002293412.1">
    <property type="nucleotide sequence ID" value="XM_002293376.1"/>
</dbReference>
<evidence type="ECO:0000313" key="9">
    <source>
        <dbReference type="Proteomes" id="UP000001449"/>
    </source>
</evidence>
<accession>B8CBL1</accession>
<comment type="subcellular location">
    <subcellularLocation>
        <location evidence="1">Membrane</location>
        <topology evidence="1">Single-pass membrane protein</topology>
    </subcellularLocation>
</comment>
<dbReference type="HOGENOM" id="CLU_351116_0_0_1"/>
<name>B8CBL1_THAPS</name>
<evidence type="ECO:0008006" key="10">
    <source>
        <dbReference type="Google" id="ProtNLM"/>
    </source>
</evidence>
<dbReference type="PANTHER" id="PTHR21461">
    <property type="entry name" value="GLYCOSYLTRANSFERASE FAMILY 92 PROTEIN"/>
    <property type="match status" value="1"/>
</dbReference>
<reference evidence="8 9" key="1">
    <citation type="journal article" date="2004" name="Science">
        <title>The genome of the diatom Thalassiosira pseudonana: ecology, evolution, and metabolism.</title>
        <authorList>
            <person name="Armbrust E.V."/>
            <person name="Berges J.A."/>
            <person name="Bowler C."/>
            <person name="Green B.R."/>
            <person name="Martinez D."/>
            <person name="Putnam N.H."/>
            <person name="Zhou S."/>
            <person name="Allen A.E."/>
            <person name="Apt K.E."/>
            <person name="Bechner M."/>
            <person name="Brzezinski M.A."/>
            <person name="Chaal B.K."/>
            <person name="Chiovitti A."/>
            <person name="Davis A.K."/>
            <person name="Demarest M.S."/>
            <person name="Detter J.C."/>
            <person name="Glavina T."/>
            <person name="Goodstein D."/>
            <person name="Hadi M.Z."/>
            <person name="Hellsten U."/>
            <person name="Hildebrand M."/>
            <person name="Jenkins B.D."/>
            <person name="Jurka J."/>
            <person name="Kapitonov V.V."/>
            <person name="Kroger N."/>
            <person name="Lau W.W."/>
            <person name="Lane T.W."/>
            <person name="Larimer F.W."/>
            <person name="Lippmeier J.C."/>
            <person name="Lucas S."/>
            <person name="Medina M."/>
            <person name="Montsant A."/>
            <person name="Obornik M."/>
            <person name="Parker M.S."/>
            <person name="Palenik B."/>
            <person name="Pazour G.J."/>
            <person name="Richardson P.M."/>
            <person name="Rynearson T.A."/>
            <person name="Saito M.A."/>
            <person name="Schwartz D.C."/>
            <person name="Thamatrakoln K."/>
            <person name="Valentin K."/>
            <person name="Vardi A."/>
            <person name="Wilkerson F.P."/>
            <person name="Rokhsar D.S."/>
        </authorList>
    </citation>
    <scope>NUCLEOTIDE SEQUENCE [LARGE SCALE GENOMIC DNA]</scope>
    <source>
        <strain evidence="8 9">CCMP1335</strain>
    </source>
</reference>
<dbReference type="AlphaFoldDB" id="B8CBL1"/>
<dbReference type="Gene3D" id="3.40.50.11340">
    <property type="match status" value="1"/>
</dbReference>
<dbReference type="GeneID" id="7446960"/>
<dbReference type="Proteomes" id="UP000001449">
    <property type="component" value="Chromosome 13"/>
</dbReference>
<proteinExistence type="inferred from homology"/>
<dbReference type="GO" id="GO:0016020">
    <property type="term" value="C:membrane"/>
    <property type="evidence" value="ECO:0007669"/>
    <property type="project" value="UniProtKB-SubCell"/>
</dbReference>
<keyword evidence="9" id="KW-1185">Reference proteome</keyword>
<evidence type="ECO:0000256" key="6">
    <source>
        <dbReference type="ARBA" id="ARBA00022989"/>
    </source>
</evidence>
<keyword evidence="7" id="KW-0472">Membrane</keyword>
<keyword evidence="6" id="KW-1133">Transmembrane helix</keyword>
<evidence type="ECO:0000256" key="3">
    <source>
        <dbReference type="ARBA" id="ARBA00022676"/>
    </source>
</evidence>
<dbReference type="PaxDb" id="35128-Thaps24685"/>
<evidence type="ECO:0000256" key="1">
    <source>
        <dbReference type="ARBA" id="ARBA00004167"/>
    </source>
</evidence>
<evidence type="ECO:0000313" key="8">
    <source>
        <dbReference type="EMBL" id="EED89148.1"/>
    </source>
</evidence>
<evidence type="ECO:0000256" key="5">
    <source>
        <dbReference type="ARBA" id="ARBA00022692"/>
    </source>
</evidence>
<comment type="similarity">
    <text evidence="2">Belongs to the glycosyltransferase 92 family.</text>
</comment>
<keyword evidence="5" id="KW-0812">Transmembrane</keyword>
<evidence type="ECO:0000256" key="7">
    <source>
        <dbReference type="ARBA" id="ARBA00023136"/>
    </source>
</evidence>
<organism evidence="8 9">
    <name type="scientific">Thalassiosira pseudonana</name>
    <name type="common">Marine diatom</name>
    <name type="synonym">Cyclotella nana</name>
    <dbReference type="NCBI Taxonomy" id="35128"/>
    <lineage>
        <taxon>Eukaryota</taxon>
        <taxon>Sar</taxon>
        <taxon>Stramenopiles</taxon>
        <taxon>Ochrophyta</taxon>
        <taxon>Bacillariophyta</taxon>
        <taxon>Coscinodiscophyceae</taxon>
        <taxon>Thalassiosirophycidae</taxon>
        <taxon>Thalassiosirales</taxon>
        <taxon>Thalassiosiraceae</taxon>
        <taxon>Thalassiosira</taxon>
    </lineage>
</organism>
<dbReference type="Pfam" id="PF01697">
    <property type="entry name" value="Glyco_transf_92"/>
    <property type="match status" value="1"/>
</dbReference>
<dbReference type="eggNOG" id="ENOG502SFI9">
    <property type="taxonomic scope" value="Eukaryota"/>
</dbReference>
<dbReference type="GO" id="GO:0005737">
    <property type="term" value="C:cytoplasm"/>
    <property type="evidence" value="ECO:0000318"/>
    <property type="project" value="GO_Central"/>
</dbReference>
<dbReference type="KEGG" id="tps:THAPSDRAFT_24685"/>
<sequence>MMGAAIPMNQRQIRQRAKSNNPKPMRWSLFVLGALIFILSSWSLFFIHLDVSNGTHNPHNEHVQLRKKDISRSSTAQLNSEVYQPPSPNNTAARRLITYRRTGGRLNNQIVQFIGSLQHAKVLKRTLVVPDERVAVEWTGMIDSAFDIWDLSSLNESYGIDWKSGLETSSSEMQIPMQCQLNKRQRAELLKGGPSLWKEWDAKCPDILDLGRELPFCGKKHQFCGDDEAQREAHWIYEHIKLSSFMQRLMPPREQLAIHSRRAGEGGYDWELCIDGNKEVCKDHVPRCDWHKYCNERTMRGNCAIWSDLSYQIKSKSAWKKDQKDYRFVLASDGTHDWSADFNGQYAMVNSTTWLEHMNTLAQEMMNGGQILQESLGISKFARRRMKKQDCGLSDLHGIIFQSSSTILEMFSLVNSDYFVGGYYSTFSLNACYFRGLHRTRDSNMCWMLIHPGTEYAIPPSVDGLINIPSEDAVEDMPLTLMNDVEHAFVRSSDGRFVAVDRYRFQYQKSGGTNYPTYVGVLGEGEVPSSITCSMGHQVGAKAWIHSLSQNSNALFIVCEDLVFDNNISIQPPLTLKSPDNTFSLTIGSSFVRPRNKPRRSDASISQELILCLAPVHGMYDAKWLIEYLEYHKAVGVSHVHVYNVDMHTPELLAVLQDYRQKGFITRHDWSAKGSVGYTIRRNTDYAAKIDCAARSRGVDDFAIFASIYDIFLGSTELNGARQTKGHLKQALKACDGTKEMGGCSVGSKEDSMDNGRSNFIANVKNLRVPPWYHSSLVTREAIDSLPALSMDLIQVRQHQNH</sequence>
<dbReference type="InterPro" id="IPR008166">
    <property type="entry name" value="Glyco_transf_92"/>
</dbReference>
<dbReference type="GO" id="GO:0016757">
    <property type="term" value="F:glycosyltransferase activity"/>
    <property type="evidence" value="ECO:0000318"/>
    <property type="project" value="GO_Central"/>
</dbReference>
<keyword evidence="3" id="KW-0328">Glycosyltransferase</keyword>
<keyword evidence="4" id="KW-0808">Transferase</keyword>
<evidence type="ECO:0000256" key="2">
    <source>
        <dbReference type="ARBA" id="ARBA00007647"/>
    </source>
</evidence>
<reference evidence="8 9" key="2">
    <citation type="journal article" date="2008" name="Nature">
        <title>The Phaeodactylum genome reveals the evolutionary history of diatom genomes.</title>
        <authorList>
            <person name="Bowler C."/>
            <person name="Allen A.E."/>
            <person name="Badger J.H."/>
            <person name="Grimwood J."/>
            <person name="Jabbari K."/>
            <person name="Kuo A."/>
            <person name="Maheswari U."/>
            <person name="Martens C."/>
            <person name="Maumus F."/>
            <person name="Otillar R.P."/>
            <person name="Rayko E."/>
            <person name="Salamov A."/>
            <person name="Vandepoele K."/>
            <person name="Beszteri B."/>
            <person name="Gruber A."/>
            <person name="Heijde M."/>
            <person name="Katinka M."/>
            <person name="Mock T."/>
            <person name="Valentin K."/>
            <person name="Verret F."/>
            <person name="Berges J.A."/>
            <person name="Brownlee C."/>
            <person name="Cadoret J.P."/>
            <person name="Chiovitti A."/>
            <person name="Choi C.J."/>
            <person name="Coesel S."/>
            <person name="De Martino A."/>
            <person name="Detter J.C."/>
            <person name="Durkin C."/>
            <person name="Falciatore A."/>
            <person name="Fournet J."/>
            <person name="Haruta M."/>
            <person name="Huysman M.J."/>
            <person name="Jenkins B.D."/>
            <person name="Jiroutova K."/>
            <person name="Jorgensen R.E."/>
            <person name="Joubert Y."/>
            <person name="Kaplan A."/>
            <person name="Kroger N."/>
            <person name="Kroth P.G."/>
            <person name="La Roche J."/>
            <person name="Lindquist E."/>
            <person name="Lommer M."/>
            <person name="Martin-Jezequel V."/>
            <person name="Lopez P.J."/>
            <person name="Lucas S."/>
            <person name="Mangogna M."/>
            <person name="McGinnis K."/>
            <person name="Medlin L.K."/>
            <person name="Montsant A."/>
            <person name="Oudot-Le Secq M.P."/>
            <person name="Napoli C."/>
            <person name="Obornik M."/>
            <person name="Parker M.S."/>
            <person name="Petit J.L."/>
            <person name="Porcel B.M."/>
            <person name="Poulsen N."/>
            <person name="Robison M."/>
            <person name="Rychlewski L."/>
            <person name="Rynearson T.A."/>
            <person name="Schmutz J."/>
            <person name="Shapiro H."/>
            <person name="Siaut M."/>
            <person name="Stanley M."/>
            <person name="Sussman M.R."/>
            <person name="Taylor A.R."/>
            <person name="Vardi A."/>
            <person name="von Dassow P."/>
            <person name="Vyverman W."/>
            <person name="Willis A."/>
            <person name="Wyrwicz L.S."/>
            <person name="Rokhsar D.S."/>
            <person name="Weissenbach J."/>
            <person name="Armbrust E.V."/>
            <person name="Green B.R."/>
            <person name="Van de Peer Y."/>
            <person name="Grigoriev I.V."/>
        </authorList>
    </citation>
    <scope>NUCLEOTIDE SEQUENCE [LARGE SCALE GENOMIC DNA]</scope>
    <source>
        <strain evidence="8 9">CCMP1335</strain>
    </source>
</reference>
<dbReference type="InParanoid" id="B8CBL1"/>
<dbReference type="EMBL" id="CM000648">
    <property type="protein sequence ID" value="EED89148.1"/>
    <property type="molecule type" value="Genomic_DNA"/>
</dbReference>
<dbReference type="PANTHER" id="PTHR21461:SF69">
    <property type="entry name" value="GLYCOSYLTRANSFERASE FAMILY 92 PROTEIN"/>
    <property type="match status" value="1"/>
</dbReference>
<protein>
    <recommendedName>
        <fullName evidence="10">Glycosyltransferase family 92 protein</fullName>
    </recommendedName>
</protein>
<evidence type="ECO:0000256" key="4">
    <source>
        <dbReference type="ARBA" id="ARBA00022679"/>
    </source>
</evidence>
<gene>
    <name evidence="8" type="ORF">THAPSDRAFT_24685</name>
</gene>